<dbReference type="Gene3D" id="1.10.4040.10">
    <property type="entry name" value="Penicillinase repressor domain"/>
    <property type="match status" value="1"/>
</dbReference>
<keyword evidence="4" id="KW-0804">Transcription</keyword>
<dbReference type="GO" id="GO:0045892">
    <property type="term" value="P:negative regulation of DNA-templated transcription"/>
    <property type="evidence" value="ECO:0007669"/>
    <property type="project" value="InterPro"/>
</dbReference>
<evidence type="ECO:0000256" key="1">
    <source>
        <dbReference type="ARBA" id="ARBA00011046"/>
    </source>
</evidence>
<evidence type="ECO:0000313" key="5">
    <source>
        <dbReference type="EMBL" id="MCG4748496.1"/>
    </source>
</evidence>
<dbReference type="SUPFAM" id="SSF46785">
    <property type="entry name" value="Winged helix' DNA-binding domain"/>
    <property type="match status" value="1"/>
</dbReference>
<dbReference type="GeneID" id="97207595"/>
<dbReference type="EMBL" id="JAKNGE010000038">
    <property type="protein sequence ID" value="MCG4748496.1"/>
    <property type="molecule type" value="Genomic_DNA"/>
</dbReference>
<proteinExistence type="inferred from homology"/>
<dbReference type="AlphaFoldDB" id="A0AAW5C4U8"/>
<gene>
    <name evidence="5" type="ORF">L0N08_24060</name>
</gene>
<evidence type="ECO:0000256" key="4">
    <source>
        <dbReference type="ARBA" id="ARBA00023163"/>
    </source>
</evidence>
<dbReference type="InterPro" id="IPR005650">
    <property type="entry name" value="BlaI_family"/>
</dbReference>
<comment type="caution">
    <text evidence="5">The sequence shown here is derived from an EMBL/GenBank/DDBJ whole genome shotgun (WGS) entry which is preliminary data.</text>
</comment>
<dbReference type="Pfam" id="PF03965">
    <property type="entry name" value="Penicillinase_R"/>
    <property type="match status" value="1"/>
</dbReference>
<dbReference type="PIRSF" id="PIRSF019455">
    <property type="entry name" value="CopR_AtkY"/>
    <property type="match status" value="1"/>
</dbReference>
<dbReference type="InterPro" id="IPR036388">
    <property type="entry name" value="WH-like_DNA-bd_sf"/>
</dbReference>
<comment type="similarity">
    <text evidence="1">Belongs to the BlaI transcriptional regulatory family.</text>
</comment>
<reference evidence="5" key="1">
    <citation type="submission" date="2022-01" db="EMBL/GenBank/DDBJ databases">
        <title>Collection of gut derived symbiotic bacterial strains cultured from healthy donors.</title>
        <authorList>
            <person name="Lin H."/>
            <person name="Kohout C."/>
            <person name="Waligurski E."/>
            <person name="Pamer E.G."/>
        </authorList>
    </citation>
    <scope>NUCLEOTIDE SEQUENCE</scope>
    <source>
        <strain evidence="5">DFI.6.55</strain>
    </source>
</reference>
<dbReference type="RefSeq" id="WP_177314643.1">
    <property type="nucleotide sequence ID" value="NZ_BAABZL010000001.1"/>
</dbReference>
<organism evidence="5 6">
    <name type="scientific">Enterocloster aldenensis</name>
    <dbReference type="NCBI Taxonomy" id="358742"/>
    <lineage>
        <taxon>Bacteria</taxon>
        <taxon>Bacillati</taxon>
        <taxon>Bacillota</taxon>
        <taxon>Clostridia</taxon>
        <taxon>Lachnospirales</taxon>
        <taxon>Lachnospiraceae</taxon>
        <taxon>Enterocloster</taxon>
    </lineage>
</organism>
<evidence type="ECO:0000313" key="6">
    <source>
        <dbReference type="Proteomes" id="UP001299608"/>
    </source>
</evidence>
<accession>A0AAW5C4U8</accession>
<dbReference type="InterPro" id="IPR036390">
    <property type="entry name" value="WH_DNA-bd_sf"/>
</dbReference>
<dbReference type="Gene3D" id="1.10.10.10">
    <property type="entry name" value="Winged helix-like DNA-binding domain superfamily/Winged helix DNA-binding domain"/>
    <property type="match status" value="1"/>
</dbReference>
<evidence type="ECO:0000256" key="2">
    <source>
        <dbReference type="ARBA" id="ARBA00023015"/>
    </source>
</evidence>
<keyword evidence="2" id="KW-0805">Transcription regulation</keyword>
<dbReference type="GO" id="GO:0003677">
    <property type="term" value="F:DNA binding"/>
    <property type="evidence" value="ECO:0007669"/>
    <property type="project" value="UniProtKB-KW"/>
</dbReference>
<dbReference type="Proteomes" id="UP001299608">
    <property type="component" value="Unassembled WGS sequence"/>
</dbReference>
<keyword evidence="3" id="KW-0238">DNA-binding</keyword>
<sequence>MEKINLSDGEWKLMNLLWQNPPKTITHLTKELEQTTGWGRNVIITMLKRLEAKGAVCHEEGERAKLFYPCVERDGAVIEETRGFLNRMYQGSLSLLVNAMVNSSGLSDEEIEELKAILDKAEEERHG</sequence>
<evidence type="ECO:0000256" key="3">
    <source>
        <dbReference type="ARBA" id="ARBA00023125"/>
    </source>
</evidence>
<name>A0AAW5C4U8_9FIRM</name>
<protein>
    <submittedName>
        <fullName evidence="5">BlaI/MecI/CopY family transcriptional regulator</fullName>
    </submittedName>
</protein>